<dbReference type="InterPro" id="IPR029052">
    <property type="entry name" value="Metallo-depent_PP-like"/>
</dbReference>
<accession>A0A967E7A4</accession>
<evidence type="ECO:0000259" key="1">
    <source>
        <dbReference type="Pfam" id="PF00149"/>
    </source>
</evidence>
<dbReference type="EC" id="3.1.-.-" evidence="2"/>
<dbReference type="InterPro" id="IPR024173">
    <property type="entry name" value="Pesterase_MJ0037-like"/>
</dbReference>
<dbReference type="GO" id="GO:0016787">
    <property type="term" value="F:hydrolase activity"/>
    <property type="evidence" value="ECO:0007669"/>
    <property type="project" value="UniProtKB-KW"/>
</dbReference>
<keyword evidence="2" id="KW-0255">Endonuclease</keyword>
<dbReference type="PANTHER" id="PTHR39323:SF1">
    <property type="entry name" value="BLR1149 PROTEIN"/>
    <property type="match status" value="1"/>
</dbReference>
<dbReference type="InterPro" id="IPR026336">
    <property type="entry name" value="PdeM-like"/>
</dbReference>
<dbReference type="GO" id="GO:0004519">
    <property type="term" value="F:endonuclease activity"/>
    <property type="evidence" value="ECO:0007669"/>
    <property type="project" value="UniProtKB-KW"/>
</dbReference>
<dbReference type="NCBIfam" id="TIGR04123">
    <property type="entry name" value="P_estr_lig_assc"/>
    <property type="match status" value="1"/>
</dbReference>
<dbReference type="SUPFAM" id="SSF56300">
    <property type="entry name" value="Metallo-dependent phosphatases"/>
    <property type="match status" value="1"/>
</dbReference>
<comment type="caution">
    <text evidence="2">The sequence shown here is derived from an EMBL/GenBank/DDBJ whole genome shotgun (WGS) entry which is preliminary data.</text>
</comment>
<keyword evidence="2" id="KW-0540">Nuclease</keyword>
<reference evidence="2" key="1">
    <citation type="submission" date="2020-03" db="EMBL/GenBank/DDBJ databases">
        <title>Psychroflexus Maritimus sp. nov., isolate from marine sediment.</title>
        <authorList>
            <person name="Zhong Y.-L."/>
        </authorList>
    </citation>
    <scope>NUCLEOTIDE SEQUENCE</scope>
    <source>
        <strain evidence="2">C1</strain>
    </source>
</reference>
<gene>
    <name evidence="2" type="primary">pdeM</name>
    <name evidence="2" type="ORF">G7034_10040</name>
</gene>
<dbReference type="InterPro" id="IPR004843">
    <property type="entry name" value="Calcineurin-like_PHP"/>
</dbReference>
<protein>
    <submittedName>
        <fullName evidence="2">Ligase-associated DNA damage response endonuclease PdeM</fullName>
        <ecNumber evidence="2">3.1.-.-</ecNumber>
    </submittedName>
</protein>
<evidence type="ECO:0000313" key="2">
    <source>
        <dbReference type="EMBL" id="NGZ90591.1"/>
    </source>
</evidence>
<dbReference type="Proteomes" id="UP000643701">
    <property type="component" value="Unassembled WGS sequence"/>
</dbReference>
<proteinExistence type="predicted"/>
<dbReference type="EMBL" id="JAANAS010000083">
    <property type="protein sequence ID" value="NGZ90591.1"/>
    <property type="molecule type" value="Genomic_DNA"/>
</dbReference>
<dbReference type="RefSeq" id="WP_166400827.1">
    <property type="nucleotide sequence ID" value="NZ_JAANAS010000083.1"/>
</dbReference>
<dbReference type="Gene3D" id="3.60.21.10">
    <property type="match status" value="1"/>
</dbReference>
<name>A0A967E7A4_9FLAO</name>
<keyword evidence="3" id="KW-1185">Reference proteome</keyword>
<dbReference type="GO" id="GO:0016874">
    <property type="term" value="F:ligase activity"/>
    <property type="evidence" value="ECO:0007669"/>
    <property type="project" value="UniProtKB-KW"/>
</dbReference>
<organism evidence="2 3">
    <name type="scientific">Psychroflexus maritimus</name>
    <dbReference type="NCBI Taxonomy" id="2714865"/>
    <lineage>
        <taxon>Bacteria</taxon>
        <taxon>Pseudomonadati</taxon>
        <taxon>Bacteroidota</taxon>
        <taxon>Flavobacteriia</taxon>
        <taxon>Flavobacteriales</taxon>
        <taxon>Flavobacteriaceae</taxon>
        <taxon>Psychroflexus</taxon>
    </lineage>
</organism>
<keyword evidence="2" id="KW-0378">Hydrolase</keyword>
<dbReference type="PIRSF" id="PIRSF000887">
    <property type="entry name" value="Pesterase_MJ0037"/>
    <property type="match status" value="1"/>
</dbReference>
<sequence>MISAEKISITIKGEQLDLDASGAVYWEAQKALLIADVHLGKIEHFRKNGSPLPAILGKKNYVQLDRVIEKYLPSKVYFLGDLFHSELNSEWMRFENWVKRQSTELVLIKGNHDIIHAQAFEKLGIQLFNELKINPFLLNHEPTENKAFVICGHVHPGFRLRGKGKQYLQLPCFYQQKNQLILPAFGAFTGHHYIQPEEGEQVYLVAQNKLFSLEG</sequence>
<dbReference type="PANTHER" id="PTHR39323">
    <property type="entry name" value="BLR1149 PROTEIN"/>
    <property type="match status" value="1"/>
</dbReference>
<keyword evidence="2" id="KW-0436">Ligase</keyword>
<evidence type="ECO:0000313" key="3">
    <source>
        <dbReference type="Proteomes" id="UP000643701"/>
    </source>
</evidence>
<dbReference type="Pfam" id="PF00149">
    <property type="entry name" value="Metallophos"/>
    <property type="match status" value="1"/>
</dbReference>
<feature type="domain" description="Calcineurin-like phosphoesterase" evidence="1">
    <location>
        <begin position="32"/>
        <end position="126"/>
    </location>
</feature>
<dbReference type="AlphaFoldDB" id="A0A967E7A4"/>